<dbReference type="GO" id="GO:0019171">
    <property type="term" value="F:(3R)-hydroxyacyl-[acyl-carrier-protein] dehydratase activity"/>
    <property type="evidence" value="ECO:0007669"/>
    <property type="project" value="TreeGrafter"/>
</dbReference>
<dbReference type="PANTHER" id="PTHR43437">
    <property type="entry name" value="HYDROXYACYL-THIOESTER DEHYDRATASE TYPE 2, MITOCHONDRIAL-RELATED"/>
    <property type="match status" value="1"/>
</dbReference>
<dbReference type="InterPro" id="IPR003965">
    <property type="entry name" value="Fatty_acid_synthase"/>
</dbReference>
<dbReference type="Gene3D" id="3.10.129.10">
    <property type="entry name" value="Hotdog Thioesterase"/>
    <property type="match status" value="1"/>
</dbReference>
<dbReference type="PANTHER" id="PTHR43437:SF3">
    <property type="entry name" value="HYDROXYACYL-THIOESTER DEHYDRATASE TYPE 2, MITOCHONDRIAL"/>
    <property type="match status" value="1"/>
</dbReference>
<name>A0AAW9RF97_9HYPH</name>
<dbReference type="SUPFAM" id="SSF54637">
    <property type="entry name" value="Thioesterase/thiol ester dehydrase-isomerase"/>
    <property type="match status" value="1"/>
</dbReference>
<dbReference type="EMBL" id="JAZHOF010000002">
    <property type="protein sequence ID" value="MEJ8570565.1"/>
    <property type="molecule type" value="Genomic_DNA"/>
</dbReference>
<accession>A0AAW9RF97</accession>
<keyword evidence="3" id="KW-1185">Reference proteome</keyword>
<dbReference type="Proteomes" id="UP001378188">
    <property type="component" value="Unassembled WGS sequence"/>
</dbReference>
<evidence type="ECO:0000313" key="2">
    <source>
        <dbReference type="EMBL" id="MEJ8570565.1"/>
    </source>
</evidence>
<dbReference type="AlphaFoldDB" id="A0AAW9RF97"/>
<dbReference type="InterPro" id="IPR050965">
    <property type="entry name" value="UPF0336/Enoyl-CoA_hydratase"/>
</dbReference>
<dbReference type="GO" id="GO:0004312">
    <property type="term" value="F:fatty acid synthase activity"/>
    <property type="evidence" value="ECO:0007669"/>
    <property type="project" value="InterPro"/>
</dbReference>
<dbReference type="GO" id="GO:0005835">
    <property type="term" value="C:fatty acid synthase complex"/>
    <property type="evidence" value="ECO:0007669"/>
    <property type="project" value="InterPro"/>
</dbReference>
<comment type="caution">
    <text evidence="2">The sequence shown here is derived from an EMBL/GenBank/DDBJ whole genome shotgun (WGS) entry which is preliminary data.</text>
</comment>
<reference evidence="2 3" key="1">
    <citation type="submission" date="2024-02" db="EMBL/GenBank/DDBJ databases">
        <title>Genome analysis and characterization of Microbaculum marinisediminis sp. nov., isolated from marine sediment.</title>
        <authorList>
            <person name="Du Z.-J."/>
            <person name="Ye Y.-Q."/>
            <person name="Zhang Z.-R."/>
            <person name="Yuan S.-M."/>
            <person name="Zhang X.-Y."/>
        </authorList>
    </citation>
    <scope>NUCLEOTIDE SEQUENCE [LARGE SCALE GENOMIC DNA]</scope>
    <source>
        <strain evidence="2 3">SDUM1044001</strain>
    </source>
</reference>
<proteinExistence type="predicted"/>
<dbReference type="InterPro" id="IPR029069">
    <property type="entry name" value="HotDog_dom_sf"/>
</dbReference>
<protein>
    <submittedName>
        <fullName evidence="2">MaoC/PaaZ C-terminal domain-containing protein</fullName>
    </submittedName>
</protein>
<gene>
    <name evidence="2" type="ORF">V3328_03725</name>
</gene>
<sequence length="144" mass="15420">MNASDLEPVEFAALTRTDFVRYAGASGDFNPLHHDAEFAREAGLPDVMGHGMLSAGLLATALTRWFGHGAIRAYAVRFQTPVWPGDRLVAHGTITGDTRDHADCTVADVELVLSRASGDIVITGTARVLRAGGQDRSEDEGERT</sequence>
<evidence type="ECO:0000259" key="1">
    <source>
        <dbReference type="Pfam" id="PF01575"/>
    </source>
</evidence>
<dbReference type="PRINTS" id="PR01483">
    <property type="entry name" value="FASYNTHASE"/>
</dbReference>
<dbReference type="GO" id="GO:0006633">
    <property type="term" value="P:fatty acid biosynthetic process"/>
    <property type="evidence" value="ECO:0007669"/>
    <property type="project" value="InterPro"/>
</dbReference>
<feature type="domain" description="MaoC-like" evidence="1">
    <location>
        <begin position="12"/>
        <end position="101"/>
    </location>
</feature>
<evidence type="ECO:0000313" key="3">
    <source>
        <dbReference type="Proteomes" id="UP001378188"/>
    </source>
</evidence>
<dbReference type="RefSeq" id="WP_340328312.1">
    <property type="nucleotide sequence ID" value="NZ_JAZHOF010000002.1"/>
</dbReference>
<dbReference type="InterPro" id="IPR002539">
    <property type="entry name" value="MaoC-like_dom"/>
</dbReference>
<organism evidence="2 3">
    <name type="scientific">Microbaculum marinum</name>
    <dbReference type="NCBI Taxonomy" id="1764581"/>
    <lineage>
        <taxon>Bacteria</taxon>
        <taxon>Pseudomonadati</taxon>
        <taxon>Pseudomonadota</taxon>
        <taxon>Alphaproteobacteria</taxon>
        <taxon>Hyphomicrobiales</taxon>
        <taxon>Tepidamorphaceae</taxon>
        <taxon>Microbaculum</taxon>
    </lineage>
</organism>
<dbReference type="Pfam" id="PF01575">
    <property type="entry name" value="MaoC_dehydratas"/>
    <property type="match status" value="1"/>
</dbReference>